<dbReference type="GO" id="GO:0008168">
    <property type="term" value="F:methyltransferase activity"/>
    <property type="evidence" value="ECO:0007669"/>
    <property type="project" value="UniProtKB-KW"/>
</dbReference>
<dbReference type="SUPFAM" id="SSF53335">
    <property type="entry name" value="S-adenosyl-L-methionine-dependent methyltransferases"/>
    <property type="match status" value="1"/>
</dbReference>
<organism evidence="2 3">
    <name type="scientific">Aureispira anguillae</name>
    <dbReference type="NCBI Taxonomy" id="2864201"/>
    <lineage>
        <taxon>Bacteria</taxon>
        <taxon>Pseudomonadati</taxon>
        <taxon>Bacteroidota</taxon>
        <taxon>Saprospiria</taxon>
        <taxon>Saprospirales</taxon>
        <taxon>Saprospiraceae</taxon>
        <taxon>Aureispira</taxon>
    </lineage>
</organism>
<evidence type="ECO:0000313" key="2">
    <source>
        <dbReference type="EMBL" id="BDS11589.1"/>
    </source>
</evidence>
<accession>A0A916DR44</accession>
<feature type="domain" description="Methyltransferase FkbM" evidence="1">
    <location>
        <begin position="117"/>
        <end position="283"/>
    </location>
</feature>
<dbReference type="RefSeq" id="WP_264792746.1">
    <property type="nucleotide sequence ID" value="NZ_AP026867.1"/>
</dbReference>
<name>A0A916DR44_9BACT</name>
<dbReference type="PANTHER" id="PTHR34203:SF15">
    <property type="entry name" value="SLL1173 PROTEIN"/>
    <property type="match status" value="1"/>
</dbReference>
<keyword evidence="3" id="KW-1185">Reference proteome</keyword>
<sequence>MFKYLRRDGDPKMSLYQVAKRQFSEWSEEKKQAKEQVSKEEFKTLAFWLKKYHMGMFFQPLISRETAKIKLTLHNRPLVLEFRQNQSDLYILRENFIQNIYDFDYESIVPNVKSVVDLGANIGLTSLYFQNRFPNAKVVCVEPVSHNVEMIKKNASNNNFSWGVETAAIQSSVGSVTLYPNEWWSSSTVNKDIADKRQSNEGRVEYNHKLPPEEVEAIPVDVVFDRHNMDIVDILKMDIEGAEEPAILDNPKWFQRVRILIVEIHDKYVDRKKITKALLDAGFEGIVGRKGPTNVFINRRLENGK</sequence>
<dbReference type="InterPro" id="IPR052514">
    <property type="entry name" value="SAM-dependent_MTase"/>
</dbReference>
<gene>
    <name evidence="2" type="ORF">AsAng_0023030</name>
</gene>
<dbReference type="GO" id="GO:0032259">
    <property type="term" value="P:methylation"/>
    <property type="evidence" value="ECO:0007669"/>
    <property type="project" value="UniProtKB-KW"/>
</dbReference>
<protein>
    <submittedName>
        <fullName evidence="2">FkbM family methyltransferase</fullName>
    </submittedName>
</protein>
<dbReference type="EMBL" id="AP026867">
    <property type="protein sequence ID" value="BDS11589.1"/>
    <property type="molecule type" value="Genomic_DNA"/>
</dbReference>
<dbReference type="InterPro" id="IPR006342">
    <property type="entry name" value="FkbM_mtfrase"/>
</dbReference>
<keyword evidence="2" id="KW-0489">Methyltransferase</keyword>
<dbReference type="Pfam" id="PF05050">
    <property type="entry name" value="Methyltransf_21"/>
    <property type="match status" value="1"/>
</dbReference>
<evidence type="ECO:0000259" key="1">
    <source>
        <dbReference type="Pfam" id="PF05050"/>
    </source>
</evidence>
<dbReference type="PANTHER" id="PTHR34203">
    <property type="entry name" value="METHYLTRANSFERASE, FKBM FAMILY PROTEIN"/>
    <property type="match status" value="1"/>
</dbReference>
<dbReference type="NCBIfam" id="TIGR01444">
    <property type="entry name" value="fkbM_fam"/>
    <property type="match status" value="1"/>
</dbReference>
<proteinExistence type="predicted"/>
<dbReference type="Proteomes" id="UP001060919">
    <property type="component" value="Chromosome"/>
</dbReference>
<dbReference type="Gene3D" id="3.40.50.150">
    <property type="entry name" value="Vaccinia Virus protein VP39"/>
    <property type="match status" value="1"/>
</dbReference>
<dbReference type="KEGG" id="aup:AsAng_0023030"/>
<reference evidence="2" key="1">
    <citation type="submission" date="2022-09" db="EMBL/GenBank/DDBJ databases">
        <title>Aureispira anguillicida sp. nov., isolated from Leptocephalus of Japanese eel Anguilla japonica.</title>
        <authorList>
            <person name="Yuasa K."/>
            <person name="Mekata T."/>
            <person name="Ikunari K."/>
        </authorList>
    </citation>
    <scope>NUCLEOTIDE SEQUENCE</scope>
    <source>
        <strain evidence="2">EL160426</strain>
    </source>
</reference>
<keyword evidence="2" id="KW-0808">Transferase</keyword>
<dbReference type="AlphaFoldDB" id="A0A916DR44"/>
<evidence type="ECO:0000313" key="3">
    <source>
        <dbReference type="Proteomes" id="UP001060919"/>
    </source>
</evidence>
<dbReference type="InterPro" id="IPR029063">
    <property type="entry name" value="SAM-dependent_MTases_sf"/>
</dbReference>